<protein>
    <submittedName>
        <fullName evidence="1">Unannotated protein</fullName>
    </submittedName>
</protein>
<name>A0A6J6LV24_9ZZZZ</name>
<proteinExistence type="predicted"/>
<dbReference type="EMBL" id="CAEZWM010000168">
    <property type="protein sequence ID" value="CAB4665697.1"/>
    <property type="molecule type" value="Genomic_DNA"/>
</dbReference>
<reference evidence="1" key="1">
    <citation type="submission" date="2020-05" db="EMBL/GenBank/DDBJ databases">
        <authorList>
            <person name="Chiriac C."/>
            <person name="Salcher M."/>
            <person name="Ghai R."/>
            <person name="Kavagutti S V."/>
        </authorList>
    </citation>
    <scope>NUCLEOTIDE SEQUENCE</scope>
</reference>
<gene>
    <name evidence="1" type="ORF">UFOPK2242_01211</name>
    <name evidence="2" type="ORF">UFOPK3317_00907</name>
</gene>
<accession>A0A6J6LV24</accession>
<evidence type="ECO:0000313" key="1">
    <source>
        <dbReference type="EMBL" id="CAB4665697.1"/>
    </source>
</evidence>
<dbReference type="AlphaFoldDB" id="A0A6J6LV24"/>
<sequence>MAIGLSNIDLTKLDPRNIDFSNLELNKLDPRNLDIRKSATEAGYVAVGAGVLGFQSLQQRRRSAQARFTEQSSALRTKASEAGSYVVSQVSSPATLAKSVSGQARDAVTPAYDAVSARVEPTLEQIKGIPSQVAGSIPDSVKSVPASISSTLSAGVEKVRGTINI</sequence>
<organism evidence="1">
    <name type="scientific">freshwater metagenome</name>
    <dbReference type="NCBI Taxonomy" id="449393"/>
    <lineage>
        <taxon>unclassified sequences</taxon>
        <taxon>metagenomes</taxon>
        <taxon>ecological metagenomes</taxon>
    </lineage>
</organism>
<dbReference type="EMBL" id="CAFBLK010000147">
    <property type="protein sequence ID" value="CAB4871337.1"/>
    <property type="molecule type" value="Genomic_DNA"/>
</dbReference>
<evidence type="ECO:0000313" key="2">
    <source>
        <dbReference type="EMBL" id="CAB4871337.1"/>
    </source>
</evidence>